<dbReference type="Proteomes" id="UP000674938">
    <property type="component" value="Unassembled WGS sequence"/>
</dbReference>
<sequence>MNINLLPDKFVKNKAFDIILIGSGFTAIMVVLMLIFLFLFYQLNVTKYTNQVNSQLMEKALLGKKVKELQQSQLVDLQGAVSNLKQEQKLAASVMANFSEVAKSVDVIMLSYELLLDEPAEQNTQDVLAGDGSKLLPSLTIRVRGDFYTGGVRFKEAIEKIEWVYDCKPVSITKEADFSESDYIVRLKKEEVPMISRMEKAQDD</sequence>
<dbReference type="RefSeq" id="WP_209530288.1">
    <property type="nucleotide sequence ID" value="NZ_JAEEGA010000012.1"/>
</dbReference>
<name>A0A940PH26_9ENTE</name>
<comment type="caution">
    <text evidence="2">The sequence shown here is derived from an EMBL/GenBank/DDBJ whole genome shotgun (WGS) entry which is preliminary data.</text>
</comment>
<evidence type="ECO:0000313" key="3">
    <source>
        <dbReference type="Proteomes" id="UP000674938"/>
    </source>
</evidence>
<accession>A0A940PH26</accession>
<evidence type="ECO:0000313" key="2">
    <source>
        <dbReference type="EMBL" id="MBP1042773.1"/>
    </source>
</evidence>
<dbReference type="EMBL" id="JAEEGA010000012">
    <property type="protein sequence ID" value="MBP1042773.1"/>
    <property type="molecule type" value="Genomic_DNA"/>
</dbReference>
<protein>
    <submittedName>
        <fullName evidence="2">Uncharacterized protein</fullName>
    </submittedName>
</protein>
<keyword evidence="3" id="KW-1185">Reference proteome</keyword>
<proteinExistence type="predicted"/>
<organism evidence="2 3">
    <name type="scientific">Vagococcus allomyrinae</name>
    <dbReference type="NCBI Taxonomy" id="2794353"/>
    <lineage>
        <taxon>Bacteria</taxon>
        <taxon>Bacillati</taxon>
        <taxon>Bacillota</taxon>
        <taxon>Bacilli</taxon>
        <taxon>Lactobacillales</taxon>
        <taxon>Enterococcaceae</taxon>
        <taxon>Vagococcus</taxon>
    </lineage>
</organism>
<keyword evidence="1" id="KW-0812">Transmembrane</keyword>
<keyword evidence="1" id="KW-1133">Transmembrane helix</keyword>
<reference evidence="2" key="1">
    <citation type="submission" date="2020-12" db="EMBL/GenBank/DDBJ databases">
        <title>Vagococcus allomyrinae sp. nov. and Enterococcus lavae sp. nov., isolated from the larvae of Allomyrina dichotoma.</title>
        <authorList>
            <person name="Lee S.D."/>
        </authorList>
    </citation>
    <scope>NUCLEOTIDE SEQUENCE</scope>
    <source>
        <strain evidence="2">BWB3-3</strain>
    </source>
</reference>
<evidence type="ECO:0000256" key="1">
    <source>
        <dbReference type="SAM" id="Phobius"/>
    </source>
</evidence>
<keyword evidence="1" id="KW-0472">Membrane</keyword>
<dbReference type="AlphaFoldDB" id="A0A940PH26"/>
<feature type="transmembrane region" description="Helical" evidence="1">
    <location>
        <begin position="18"/>
        <end position="41"/>
    </location>
</feature>
<gene>
    <name evidence="2" type="ORF">I6N95_17280</name>
</gene>